<dbReference type="PROSITE" id="PS00409">
    <property type="entry name" value="PROKAR_NTER_METHYL"/>
    <property type="match status" value="1"/>
</dbReference>
<organism evidence="13 14">
    <name type="scientific">Desulfobacca acetoxidans (strain ATCC 700848 / DSM 11109 / ASRB2)</name>
    <dbReference type="NCBI Taxonomy" id="880072"/>
    <lineage>
        <taxon>Bacteria</taxon>
        <taxon>Pseudomonadati</taxon>
        <taxon>Thermodesulfobacteriota</taxon>
        <taxon>Desulfobaccia</taxon>
        <taxon>Desulfobaccales</taxon>
        <taxon>Desulfobaccaceae</taxon>
        <taxon>Desulfobacca</taxon>
    </lineage>
</organism>
<dbReference type="SUPFAM" id="SSF54523">
    <property type="entry name" value="Pili subunits"/>
    <property type="match status" value="1"/>
</dbReference>
<dbReference type="AlphaFoldDB" id="F2NGQ6"/>
<evidence type="ECO:0000256" key="10">
    <source>
        <dbReference type="ARBA" id="ARBA00030775"/>
    </source>
</evidence>
<evidence type="ECO:0000256" key="6">
    <source>
        <dbReference type="ARBA" id="ARBA00022692"/>
    </source>
</evidence>
<reference evidence="13 14" key="1">
    <citation type="journal article" date="2011" name="Stand. Genomic Sci.">
        <title>Complete genome sequence of the acetate-degrading sulfate reducer Desulfobacca acetoxidans type strain (ASRB2).</title>
        <authorList>
            <person name="Goker M."/>
            <person name="Teshima H."/>
            <person name="Lapidus A."/>
            <person name="Nolan M."/>
            <person name="Lucas S."/>
            <person name="Hammon N."/>
            <person name="Deshpande S."/>
            <person name="Cheng J.F."/>
            <person name="Tapia R."/>
            <person name="Han C."/>
            <person name="Goodwin L."/>
            <person name="Pitluck S."/>
            <person name="Huntemann M."/>
            <person name="Liolios K."/>
            <person name="Ivanova N."/>
            <person name="Pagani I."/>
            <person name="Mavromatis K."/>
            <person name="Ovchinikova G."/>
            <person name="Pati A."/>
            <person name="Chen A."/>
            <person name="Palaniappan K."/>
            <person name="Land M."/>
            <person name="Hauser L."/>
            <person name="Brambilla E.M."/>
            <person name="Rohde M."/>
            <person name="Spring S."/>
            <person name="Detter J.C."/>
            <person name="Woyke T."/>
            <person name="Bristow J."/>
            <person name="Eisen J.A."/>
            <person name="Markowitz V."/>
            <person name="Hugenholtz P."/>
            <person name="Kyrpides N.C."/>
            <person name="Klenk H.P."/>
        </authorList>
    </citation>
    <scope>NUCLEOTIDE SEQUENCE [LARGE SCALE GENOMIC DNA]</scope>
    <source>
        <strain evidence="14">ATCC 700848 / DSM 11109 / ASRB2</strain>
    </source>
</reference>
<evidence type="ECO:0000256" key="2">
    <source>
        <dbReference type="ARBA" id="ARBA00021549"/>
    </source>
</evidence>
<dbReference type="InterPro" id="IPR012902">
    <property type="entry name" value="N_methyl_site"/>
</dbReference>
<dbReference type="eggNOG" id="COG4970">
    <property type="taxonomic scope" value="Bacteria"/>
</dbReference>
<dbReference type="Proteomes" id="UP000000483">
    <property type="component" value="Chromosome"/>
</dbReference>
<gene>
    <name evidence="13" type="ordered locus">Desac_0798</name>
</gene>
<dbReference type="GO" id="GO:0015627">
    <property type="term" value="C:type II protein secretion system complex"/>
    <property type="evidence" value="ECO:0007669"/>
    <property type="project" value="InterPro"/>
</dbReference>
<name>F2NGQ6_DESAR</name>
<comment type="subcellular location">
    <subcellularLocation>
        <location evidence="1">Cell inner membrane</location>
        <topology evidence="1">Single-pass membrane protein</topology>
    </subcellularLocation>
</comment>
<dbReference type="STRING" id="880072.Desac_0798"/>
<keyword evidence="4" id="KW-0488">Methylation</keyword>
<proteinExistence type="inferred from homology"/>
<dbReference type="Pfam" id="PF12019">
    <property type="entry name" value="GspH"/>
    <property type="match status" value="1"/>
</dbReference>
<evidence type="ECO:0000256" key="4">
    <source>
        <dbReference type="ARBA" id="ARBA00022481"/>
    </source>
</evidence>
<keyword evidence="8 11" id="KW-0472">Membrane</keyword>
<dbReference type="GO" id="GO:0015628">
    <property type="term" value="P:protein secretion by the type II secretion system"/>
    <property type="evidence" value="ECO:0007669"/>
    <property type="project" value="InterPro"/>
</dbReference>
<dbReference type="InterPro" id="IPR045584">
    <property type="entry name" value="Pilin-like"/>
</dbReference>
<feature type="transmembrane region" description="Helical" evidence="11">
    <location>
        <begin position="38"/>
        <end position="58"/>
    </location>
</feature>
<accession>F2NGQ6</accession>
<keyword evidence="7 11" id="KW-1133">Transmembrane helix</keyword>
<keyword evidence="6 11" id="KW-0812">Transmembrane</keyword>
<dbReference type="Pfam" id="PF07963">
    <property type="entry name" value="N_methyl"/>
    <property type="match status" value="1"/>
</dbReference>
<dbReference type="NCBIfam" id="TIGR02532">
    <property type="entry name" value="IV_pilin_GFxxxE"/>
    <property type="match status" value="1"/>
</dbReference>
<evidence type="ECO:0000256" key="1">
    <source>
        <dbReference type="ARBA" id="ARBA00004377"/>
    </source>
</evidence>
<sequence>MPETEGTAMTVPKVADTAVIRGASQTSKQLFRGQESGFTLLELLAVLALLTLLMGLVLPDLLKSYKREQERANIRRFLSILRTARSEAVTRHQRVRLRVDIKAGRYRVEGFASHGAFPGLRLENPHLVWEDIDRRTGFIIFYRDGSSSGGRLGFADSTGRQYRVEIETVTGRINLKVEGR</sequence>
<evidence type="ECO:0000256" key="9">
    <source>
        <dbReference type="ARBA" id="ARBA00025772"/>
    </source>
</evidence>
<keyword evidence="14" id="KW-1185">Reference proteome</keyword>
<evidence type="ECO:0000259" key="12">
    <source>
        <dbReference type="Pfam" id="PF12019"/>
    </source>
</evidence>
<evidence type="ECO:0000256" key="5">
    <source>
        <dbReference type="ARBA" id="ARBA00022519"/>
    </source>
</evidence>
<feature type="domain" description="General secretion pathway GspH" evidence="12">
    <location>
        <begin position="74"/>
        <end position="167"/>
    </location>
</feature>
<evidence type="ECO:0000313" key="14">
    <source>
        <dbReference type="Proteomes" id="UP000000483"/>
    </source>
</evidence>
<comment type="similarity">
    <text evidence="9">Belongs to the GSP H family.</text>
</comment>
<dbReference type="KEGG" id="dao:Desac_0798"/>
<evidence type="ECO:0000313" key="13">
    <source>
        <dbReference type="EMBL" id="AEB08677.1"/>
    </source>
</evidence>
<protein>
    <recommendedName>
        <fullName evidence="2">Type II secretion system protein H</fullName>
    </recommendedName>
    <alternativeName>
        <fullName evidence="10">General secretion pathway protein H</fullName>
    </alternativeName>
</protein>
<evidence type="ECO:0000256" key="7">
    <source>
        <dbReference type="ARBA" id="ARBA00022989"/>
    </source>
</evidence>
<dbReference type="EMBL" id="CP002629">
    <property type="protein sequence ID" value="AEB08677.1"/>
    <property type="molecule type" value="Genomic_DNA"/>
</dbReference>
<evidence type="ECO:0000256" key="3">
    <source>
        <dbReference type="ARBA" id="ARBA00022475"/>
    </source>
</evidence>
<keyword evidence="5" id="KW-0997">Cell inner membrane</keyword>
<evidence type="ECO:0000256" key="8">
    <source>
        <dbReference type="ARBA" id="ARBA00023136"/>
    </source>
</evidence>
<keyword evidence="3" id="KW-1003">Cell membrane</keyword>
<reference evidence="14" key="2">
    <citation type="submission" date="2011-03" db="EMBL/GenBank/DDBJ databases">
        <title>The complete genome of Desulfobacca acetoxidans DSM 11109.</title>
        <authorList>
            <consortium name="US DOE Joint Genome Institute (JGI-PGF)"/>
            <person name="Lucas S."/>
            <person name="Copeland A."/>
            <person name="Lapidus A."/>
            <person name="Bruce D."/>
            <person name="Goodwin L."/>
            <person name="Pitluck S."/>
            <person name="Peters L."/>
            <person name="Kyrpides N."/>
            <person name="Mavromatis K."/>
            <person name="Ivanova N."/>
            <person name="Ovchinnikova G."/>
            <person name="Teshima H."/>
            <person name="Detter J.C."/>
            <person name="Han C."/>
            <person name="Land M."/>
            <person name="Hauser L."/>
            <person name="Markowitz V."/>
            <person name="Cheng J.-F."/>
            <person name="Hugenholtz P."/>
            <person name="Woyke T."/>
            <person name="Wu D."/>
            <person name="Spring S."/>
            <person name="Schueler E."/>
            <person name="Brambilla E."/>
            <person name="Klenk H.-P."/>
            <person name="Eisen J.A."/>
        </authorList>
    </citation>
    <scope>NUCLEOTIDE SEQUENCE [LARGE SCALE GENOMIC DNA]</scope>
    <source>
        <strain evidence="14">ATCC 700848 / DSM 11109 / ASRB2</strain>
    </source>
</reference>
<dbReference type="GO" id="GO:0005886">
    <property type="term" value="C:plasma membrane"/>
    <property type="evidence" value="ECO:0007669"/>
    <property type="project" value="UniProtKB-SubCell"/>
</dbReference>
<dbReference type="InterPro" id="IPR022346">
    <property type="entry name" value="T2SS_GspH"/>
</dbReference>
<dbReference type="HOGENOM" id="CLU_123291_0_0_7"/>
<dbReference type="Gene3D" id="3.30.700.10">
    <property type="entry name" value="Glycoprotein, Type 4 Pilin"/>
    <property type="match status" value="1"/>
</dbReference>
<evidence type="ECO:0000256" key="11">
    <source>
        <dbReference type="SAM" id="Phobius"/>
    </source>
</evidence>